<proteinExistence type="predicted"/>
<dbReference type="EMBL" id="PSQE01000003">
    <property type="protein sequence ID" value="RHN65911.1"/>
    <property type="molecule type" value="Genomic_DNA"/>
</dbReference>
<dbReference type="GO" id="GO:0046872">
    <property type="term" value="F:metal ion binding"/>
    <property type="evidence" value="ECO:0007669"/>
    <property type="project" value="InterPro"/>
</dbReference>
<dbReference type="Proteomes" id="UP000265566">
    <property type="component" value="Chromosome 3"/>
</dbReference>
<evidence type="ECO:0000259" key="2">
    <source>
        <dbReference type="Pfam" id="PF07127"/>
    </source>
</evidence>
<comment type="caution">
    <text evidence="3">The sequence shown here is derived from an EMBL/GenBank/DDBJ whole genome shotgun (WGS) entry which is preliminary data.</text>
</comment>
<feature type="signal peptide" evidence="1">
    <location>
        <begin position="1"/>
        <end position="23"/>
    </location>
</feature>
<keyword evidence="1" id="KW-0732">Signal</keyword>
<protein>
    <submittedName>
        <fullName evidence="3">Putative Late nodulin</fullName>
    </submittedName>
</protein>
<name>A0A396IM71_MEDTR</name>
<dbReference type="AlphaFoldDB" id="A0A396IM71"/>
<evidence type="ECO:0000256" key="1">
    <source>
        <dbReference type="SAM" id="SignalP"/>
    </source>
</evidence>
<reference evidence="3" key="1">
    <citation type="journal article" date="2018" name="Nat. Plants">
        <title>Whole-genome landscape of Medicago truncatula symbiotic genes.</title>
        <authorList>
            <person name="Pecrix Y."/>
            <person name="Gamas P."/>
            <person name="Carrere S."/>
        </authorList>
    </citation>
    <scope>NUCLEOTIDE SEQUENCE</scope>
    <source>
        <tissue evidence="3">Leaves</tissue>
    </source>
</reference>
<accession>A0A396IM71</accession>
<dbReference type="Pfam" id="PF07127">
    <property type="entry name" value="Nodulin_late"/>
    <property type="match status" value="1"/>
</dbReference>
<gene>
    <name evidence="3" type="ORF">MtrunA17_Chr3g0085051</name>
</gene>
<organism evidence="3">
    <name type="scientific">Medicago truncatula</name>
    <name type="common">Barrel medic</name>
    <name type="synonym">Medicago tribuloides</name>
    <dbReference type="NCBI Taxonomy" id="3880"/>
    <lineage>
        <taxon>Eukaryota</taxon>
        <taxon>Viridiplantae</taxon>
        <taxon>Streptophyta</taxon>
        <taxon>Embryophyta</taxon>
        <taxon>Tracheophyta</taxon>
        <taxon>Spermatophyta</taxon>
        <taxon>Magnoliopsida</taxon>
        <taxon>eudicotyledons</taxon>
        <taxon>Gunneridae</taxon>
        <taxon>Pentapetalae</taxon>
        <taxon>rosids</taxon>
        <taxon>fabids</taxon>
        <taxon>Fabales</taxon>
        <taxon>Fabaceae</taxon>
        <taxon>Papilionoideae</taxon>
        <taxon>50 kb inversion clade</taxon>
        <taxon>NPAAA clade</taxon>
        <taxon>Hologalegina</taxon>
        <taxon>IRL clade</taxon>
        <taxon>Trifolieae</taxon>
        <taxon>Medicago</taxon>
    </lineage>
</organism>
<dbReference type="Gramene" id="rna13806">
    <property type="protein sequence ID" value="RHN65911.1"/>
    <property type="gene ID" value="gene13806"/>
</dbReference>
<sequence length="70" mass="7905">MAEILKFICFMIIFLSSFIVSESLNGHGKDRCFKDSDCPKYMCPSSLVAKCIKKLCSCRKPGLQIQLNPK</sequence>
<evidence type="ECO:0000313" key="3">
    <source>
        <dbReference type="EMBL" id="RHN65911.1"/>
    </source>
</evidence>
<feature type="chain" id="PRO_5017455946" evidence="1">
    <location>
        <begin position="24"/>
        <end position="70"/>
    </location>
</feature>
<feature type="domain" description="Late nodulin" evidence="2">
    <location>
        <begin position="1"/>
        <end position="56"/>
    </location>
</feature>
<dbReference type="InterPro" id="IPR009810">
    <property type="entry name" value="Nodulin_late_dom"/>
</dbReference>